<dbReference type="InterPro" id="IPR050194">
    <property type="entry name" value="Glycosyltransferase_grp1"/>
</dbReference>
<dbReference type="AlphaFoldDB" id="A0A6I8M260"/>
<dbReference type="InterPro" id="IPR001296">
    <property type="entry name" value="Glyco_trans_1"/>
</dbReference>
<evidence type="ECO:0000313" key="7">
    <source>
        <dbReference type="Proteomes" id="UP000399805"/>
    </source>
</evidence>
<name>A0A6I8M260_9PSEU</name>
<dbReference type="GO" id="GO:0016757">
    <property type="term" value="F:glycosyltransferase activity"/>
    <property type="evidence" value="ECO:0007669"/>
    <property type="project" value="UniProtKB-KW"/>
</dbReference>
<dbReference type="EMBL" id="CABVGP010000002">
    <property type="protein sequence ID" value="VVJ22046.1"/>
    <property type="molecule type" value="Genomic_DNA"/>
</dbReference>
<gene>
    <name evidence="6" type="ORF">AA23TX_07058</name>
</gene>
<dbReference type="PANTHER" id="PTHR45947:SF3">
    <property type="entry name" value="SULFOQUINOVOSYL TRANSFERASE SQD2"/>
    <property type="match status" value="1"/>
</dbReference>
<feature type="domain" description="Glycosyl transferase family 1" evidence="4">
    <location>
        <begin position="230"/>
        <end position="366"/>
    </location>
</feature>
<accession>A0A6I8M260</accession>
<dbReference type="InterPro" id="IPR028098">
    <property type="entry name" value="Glyco_trans_4-like_N"/>
</dbReference>
<evidence type="ECO:0000259" key="4">
    <source>
        <dbReference type="Pfam" id="PF00534"/>
    </source>
</evidence>
<evidence type="ECO:0000259" key="5">
    <source>
        <dbReference type="Pfam" id="PF13439"/>
    </source>
</evidence>
<keyword evidence="1" id="KW-0328">Glycosyltransferase</keyword>
<evidence type="ECO:0000256" key="2">
    <source>
        <dbReference type="ARBA" id="ARBA00022679"/>
    </source>
</evidence>
<evidence type="ECO:0000256" key="1">
    <source>
        <dbReference type="ARBA" id="ARBA00022676"/>
    </source>
</evidence>
<dbReference type="Pfam" id="PF00534">
    <property type="entry name" value="Glycos_transf_1"/>
    <property type="match status" value="1"/>
</dbReference>
<dbReference type="SUPFAM" id="SSF53756">
    <property type="entry name" value="UDP-Glycosyltransferase/glycogen phosphorylase"/>
    <property type="match status" value="1"/>
</dbReference>
<feature type="domain" description="Glycosyltransferase subfamily 4-like N-terminal" evidence="5">
    <location>
        <begin position="60"/>
        <end position="216"/>
    </location>
</feature>
<dbReference type="RefSeq" id="WP_230862886.1">
    <property type="nucleotide sequence ID" value="NZ_CABVGP010000002.1"/>
</dbReference>
<dbReference type="Gene3D" id="3.40.50.2000">
    <property type="entry name" value="Glycogen Phosphorylase B"/>
    <property type="match status" value="2"/>
</dbReference>
<feature type="region of interest" description="Disordered" evidence="3">
    <location>
        <begin position="1"/>
        <end position="40"/>
    </location>
</feature>
<sequence>MVRATPTVDRGRRDPATGPAGRARSVPVADRPERESHPGPVLSIGLVASARYPIREPFAGGLEAHTWQLATGLRKRGHEVTVFGGTGSDPALGVKAMPVLPGLSAQARLDVSMPADYFMAEHHAYLGLMLDLAAAADCDVVHNNSLHYLPIAMAPTLGTPMLTTLHTPPTPWLESAIRLRSPGHTRFAAVSAHTARQWSSLVPAVSVVHNGVDLDRWVPGPGGEPPVWFGRMVPEKGPELAIEAALAAGTGLRLAGPRPDTEYFRHRIEPLLGGEVEYLGHLTHLDLVRLVGSASVAVVSPRWEEPYGLVVAEALACGTPVAGFARGALPEILDEHTGVLAAPDDVTGLATALTRAVTLDRAAARRRAEATCSVDRMVDGYVRIYRELRT</sequence>
<dbReference type="GO" id="GO:1901137">
    <property type="term" value="P:carbohydrate derivative biosynthetic process"/>
    <property type="evidence" value="ECO:0007669"/>
    <property type="project" value="UniProtKB-ARBA"/>
</dbReference>
<reference evidence="6 7" key="1">
    <citation type="submission" date="2019-09" db="EMBL/GenBank/DDBJ databases">
        <authorList>
            <person name="Leyn A S."/>
        </authorList>
    </citation>
    <scope>NUCLEOTIDE SEQUENCE [LARGE SCALE GENOMIC DNA]</scope>
    <source>
        <strain evidence="6">AA231_1</strain>
    </source>
</reference>
<evidence type="ECO:0000256" key="3">
    <source>
        <dbReference type="SAM" id="MobiDB-lite"/>
    </source>
</evidence>
<dbReference type="Pfam" id="PF13439">
    <property type="entry name" value="Glyco_transf_4"/>
    <property type="match status" value="1"/>
</dbReference>
<keyword evidence="2 6" id="KW-0808">Transferase</keyword>
<protein>
    <submittedName>
        <fullName evidence="6">Glycosyl transferase</fullName>
    </submittedName>
</protein>
<dbReference type="Proteomes" id="UP000399805">
    <property type="component" value="Unassembled WGS sequence"/>
</dbReference>
<keyword evidence="7" id="KW-1185">Reference proteome</keyword>
<organism evidence="6 7">
    <name type="scientific">Amycolatopsis camponoti</name>
    <dbReference type="NCBI Taxonomy" id="2606593"/>
    <lineage>
        <taxon>Bacteria</taxon>
        <taxon>Bacillati</taxon>
        <taxon>Actinomycetota</taxon>
        <taxon>Actinomycetes</taxon>
        <taxon>Pseudonocardiales</taxon>
        <taxon>Pseudonocardiaceae</taxon>
        <taxon>Amycolatopsis</taxon>
    </lineage>
</organism>
<dbReference type="PANTHER" id="PTHR45947">
    <property type="entry name" value="SULFOQUINOVOSYL TRANSFERASE SQD2"/>
    <property type="match status" value="1"/>
</dbReference>
<evidence type="ECO:0000313" key="6">
    <source>
        <dbReference type="EMBL" id="VVJ22046.1"/>
    </source>
</evidence>
<proteinExistence type="predicted"/>